<feature type="domain" description="AMMECR1" evidence="1">
    <location>
        <begin position="53"/>
        <end position="229"/>
    </location>
</feature>
<dbReference type="Gene3D" id="3.30.700.20">
    <property type="entry name" value="Hypothetical protein ph0010, domain 1"/>
    <property type="match status" value="1"/>
</dbReference>
<dbReference type="PROSITE" id="PS51112">
    <property type="entry name" value="AMMECR1"/>
    <property type="match status" value="1"/>
</dbReference>
<dbReference type="Pfam" id="PF01871">
    <property type="entry name" value="AMMECR1"/>
    <property type="match status" value="1"/>
</dbReference>
<dbReference type="EMBL" id="NATQ01000005">
    <property type="protein sequence ID" value="OQX91255.1"/>
    <property type="molecule type" value="Genomic_DNA"/>
</dbReference>
<dbReference type="NCBIfam" id="TIGR00296">
    <property type="entry name" value="TIGR00296 family protein"/>
    <property type="match status" value="1"/>
</dbReference>
<reference evidence="3" key="1">
    <citation type="submission" date="2017-03" db="EMBL/GenBank/DDBJ databases">
        <title>Novel pathways for hydrocarbon cycling and metabolic interdependencies in hydrothermal sediment communities.</title>
        <authorList>
            <person name="Dombrowski N."/>
            <person name="Seitz K."/>
            <person name="Teske A."/>
            <person name="Baker B."/>
        </authorList>
    </citation>
    <scope>NUCLEOTIDE SEQUENCE [LARGE SCALE GENOMIC DNA]</scope>
</reference>
<evidence type="ECO:0000313" key="3">
    <source>
        <dbReference type="Proteomes" id="UP000192611"/>
    </source>
</evidence>
<dbReference type="InterPro" id="IPR027485">
    <property type="entry name" value="AMMECR1_N"/>
</dbReference>
<dbReference type="InterPro" id="IPR002733">
    <property type="entry name" value="AMMECR1_domain"/>
</dbReference>
<evidence type="ECO:0000259" key="1">
    <source>
        <dbReference type="PROSITE" id="PS51112"/>
    </source>
</evidence>
<name>A0A1W9S3K0_9BACT</name>
<protein>
    <recommendedName>
        <fullName evidence="1">AMMECR1 domain-containing protein</fullName>
    </recommendedName>
</protein>
<sequence length="229" mass="25897">MDIAKMKKVIVALFLFIVSLALVRCSNREEKVDVGEEKEQEAEIVDLSQIEEKYDRELLNFSRSVLAGVLQSGSHSGLSSDNPYKYLHYGVFVTLKKDGELRGCIGCVYPSSTVEREVSDMTVAAALNDPRFKPVSPDEVRDIETEISILYNIHSIRSIDELTLKRDGIIVRYKDRMGVLLPQVAEEGKWTREKFVQVASMKAGLGPYGWRDLPVELYTFNCKVIKEEG</sequence>
<dbReference type="NCBIfam" id="TIGR04335">
    <property type="entry name" value="AmmeMemoSam_A"/>
    <property type="match status" value="1"/>
</dbReference>
<dbReference type="PANTHER" id="PTHR13016">
    <property type="entry name" value="AMMECR1 HOMOLOG"/>
    <property type="match status" value="1"/>
</dbReference>
<dbReference type="Gene3D" id="3.30.1490.150">
    <property type="entry name" value="Hypothetical protein ph0010, domain 2"/>
    <property type="match status" value="1"/>
</dbReference>
<proteinExistence type="predicted"/>
<dbReference type="Proteomes" id="UP000192611">
    <property type="component" value="Unassembled WGS sequence"/>
</dbReference>
<dbReference type="InterPro" id="IPR036071">
    <property type="entry name" value="AMMECR1_dom_sf"/>
</dbReference>
<dbReference type="InterPro" id="IPR023473">
    <property type="entry name" value="AMMECR1"/>
</dbReference>
<gene>
    <name evidence="2" type="ORF">B6D57_00485</name>
</gene>
<accession>A0A1W9S3K0</accession>
<comment type="caution">
    <text evidence="2">The sequence shown here is derived from an EMBL/GenBank/DDBJ whole genome shotgun (WGS) entry which is preliminary data.</text>
</comment>
<evidence type="ECO:0000313" key="2">
    <source>
        <dbReference type="EMBL" id="OQX91255.1"/>
    </source>
</evidence>
<dbReference type="AlphaFoldDB" id="A0A1W9S3K0"/>
<dbReference type="InterPro" id="IPR027623">
    <property type="entry name" value="AmmeMemoSam_A"/>
</dbReference>
<dbReference type="PANTHER" id="PTHR13016:SF0">
    <property type="entry name" value="AMME SYNDROME CANDIDATE GENE 1 PROTEIN"/>
    <property type="match status" value="1"/>
</dbReference>
<organism evidence="2 3">
    <name type="scientific">Candidatus Coatesbacteria bacterium 4484_99</name>
    <dbReference type="NCBI Taxonomy" id="1970774"/>
    <lineage>
        <taxon>Bacteria</taxon>
        <taxon>Candidatus Coatesiibacteriota</taxon>
    </lineage>
</organism>
<dbReference type="SUPFAM" id="SSF143447">
    <property type="entry name" value="AMMECR1-like"/>
    <property type="match status" value="1"/>
</dbReference>